<protein>
    <submittedName>
        <fullName evidence="2">Uncharacterized protein</fullName>
    </submittedName>
</protein>
<gene>
    <name evidence="2" type="ORF">TWF718_010843</name>
</gene>
<keyword evidence="3" id="KW-1185">Reference proteome</keyword>
<feature type="compositionally biased region" description="Low complexity" evidence="1">
    <location>
        <begin position="253"/>
        <end position="272"/>
    </location>
</feature>
<dbReference type="AlphaFoldDB" id="A0AAN8MGE8"/>
<feature type="region of interest" description="Disordered" evidence="1">
    <location>
        <begin position="97"/>
        <end position="142"/>
    </location>
</feature>
<sequence length="450" mass="50564">MGSATANPGYERARGLRPGAARFEEDRRLSSLKIKSPQGSYQSKSETSPPVTRSAPTTVTSKSFARHTRAASCPGVSTDAEFEAIRKAYQSIVDSCSGYPHQVGVKEPAEDKDSEQTSTMKGEKKENDKSRNKSRRSSRAHSILSIASSYFGPMGSDISLDQQVSPAYRSSHVFFSTDSSPNRSVLSPSQFYLPEFTSPTGSVALGQEPDLQSLSSQINPSPPAPSRAPSDQLNDPIAPGATSPTPSTPSPASPTGRRGSKLSSISSLLPSFSGNRRKSLAAFFQNAKDIPSRLFKKVSKDKSPSPPPLRSTFKFKEEDTMPPKKRRMTSHKKWMLKGEKKAKKQVRKDIRRRARKYRRDEKRRWDETPEAKEARQWMSKTQRLLKVMDSAKEKFWEWVDKREENVRRTRARAYSAMRKERRQSVVLAPVDREYDAWNFSGKPEGLWHSR</sequence>
<accession>A0AAN8MGE8</accession>
<evidence type="ECO:0000313" key="3">
    <source>
        <dbReference type="Proteomes" id="UP001313282"/>
    </source>
</evidence>
<dbReference type="Proteomes" id="UP001313282">
    <property type="component" value="Unassembled WGS sequence"/>
</dbReference>
<evidence type="ECO:0000313" key="2">
    <source>
        <dbReference type="EMBL" id="KAK6333019.1"/>
    </source>
</evidence>
<feature type="region of interest" description="Disordered" evidence="1">
    <location>
        <begin position="196"/>
        <end position="272"/>
    </location>
</feature>
<feature type="compositionally biased region" description="Polar residues" evidence="1">
    <location>
        <begin position="210"/>
        <end position="219"/>
    </location>
</feature>
<feature type="compositionally biased region" description="Basic residues" evidence="1">
    <location>
        <begin position="323"/>
        <end position="357"/>
    </location>
</feature>
<name>A0AAN8MGE8_9PEZI</name>
<feature type="compositionally biased region" description="Polar residues" evidence="1">
    <location>
        <begin position="37"/>
        <end position="63"/>
    </location>
</feature>
<dbReference type="EMBL" id="JAVHNR010000009">
    <property type="protein sequence ID" value="KAK6333019.1"/>
    <property type="molecule type" value="Genomic_DNA"/>
</dbReference>
<feature type="compositionally biased region" description="Basic and acidic residues" evidence="1">
    <location>
        <begin position="107"/>
        <end position="131"/>
    </location>
</feature>
<reference evidence="2 3" key="1">
    <citation type="submission" date="2019-10" db="EMBL/GenBank/DDBJ databases">
        <authorList>
            <person name="Palmer J.M."/>
        </authorList>
    </citation>
    <scope>NUCLEOTIDE SEQUENCE [LARGE SCALE GENOMIC DNA]</scope>
    <source>
        <strain evidence="2 3">TWF718</strain>
    </source>
</reference>
<comment type="caution">
    <text evidence="2">The sequence shown here is derived from an EMBL/GenBank/DDBJ whole genome shotgun (WGS) entry which is preliminary data.</text>
</comment>
<organism evidence="2 3">
    <name type="scientific">Orbilia javanica</name>
    <dbReference type="NCBI Taxonomy" id="47235"/>
    <lineage>
        <taxon>Eukaryota</taxon>
        <taxon>Fungi</taxon>
        <taxon>Dikarya</taxon>
        <taxon>Ascomycota</taxon>
        <taxon>Pezizomycotina</taxon>
        <taxon>Orbiliomycetes</taxon>
        <taxon>Orbiliales</taxon>
        <taxon>Orbiliaceae</taxon>
        <taxon>Orbilia</taxon>
    </lineage>
</organism>
<feature type="compositionally biased region" description="Basic and acidic residues" evidence="1">
    <location>
        <begin position="358"/>
        <end position="373"/>
    </location>
</feature>
<evidence type="ECO:0000256" key="1">
    <source>
        <dbReference type="SAM" id="MobiDB-lite"/>
    </source>
</evidence>
<feature type="region of interest" description="Disordered" evidence="1">
    <location>
        <begin position="1"/>
        <end position="77"/>
    </location>
</feature>
<feature type="region of interest" description="Disordered" evidence="1">
    <location>
        <begin position="296"/>
        <end position="373"/>
    </location>
</feature>
<proteinExistence type="predicted"/>